<sequence>MTILMEVHIKVHSDVDLVRTAPNQDTRMSGISGGITTHVTTISFELSGLMVAGGAIYWTISS</sequence>
<dbReference type="Proteomes" id="UP000008177">
    <property type="component" value="Unplaced contigs"/>
</dbReference>
<evidence type="ECO:0000313" key="2">
    <source>
        <dbReference type="Proteomes" id="UP000008177"/>
    </source>
</evidence>
<dbReference type="EMBL" id="FQ790281">
    <property type="protein sequence ID" value="CCD46075.1"/>
    <property type="molecule type" value="Genomic_DNA"/>
</dbReference>
<organism evidence="1 2">
    <name type="scientific">Botryotinia fuckeliana (strain T4)</name>
    <name type="common">Noble rot fungus</name>
    <name type="synonym">Botrytis cinerea</name>
    <dbReference type="NCBI Taxonomy" id="999810"/>
    <lineage>
        <taxon>Eukaryota</taxon>
        <taxon>Fungi</taxon>
        <taxon>Dikarya</taxon>
        <taxon>Ascomycota</taxon>
        <taxon>Pezizomycotina</taxon>
        <taxon>Leotiomycetes</taxon>
        <taxon>Helotiales</taxon>
        <taxon>Sclerotiniaceae</taxon>
        <taxon>Botrytis</taxon>
    </lineage>
</organism>
<reference evidence="2" key="1">
    <citation type="journal article" date="2011" name="PLoS Genet.">
        <title>Genomic analysis of the necrotrophic fungal pathogens Sclerotinia sclerotiorum and Botrytis cinerea.</title>
        <authorList>
            <person name="Amselem J."/>
            <person name="Cuomo C.A."/>
            <person name="van Kan J.A."/>
            <person name="Viaud M."/>
            <person name="Benito E.P."/>
            <person name="Couloux A."/>
            <person name="Coutinho P.M."/>
            <person name="de Vries R.P."/>
            <person name="Dyer P.S."/>
            <person name="Fillinger S."/>
            <person name="Fournier E."/>
            <person name="Gout L."/>
            <person name="Hahn M."/>
            <person name="Kohn L."/>
            <person name="Lapalu N."/>
            <person name="Plummer K.M."/>
            <person name="Pradier J.M."/>
            <person name="Quevillon E."/>
            <person name="Sharon A."/>
            <person name="Simon A."/>
            <person name="ten Have A."/>
            <person name="Tudzynski B."/>
            <person name="Tudzynski P."/>
            <person name="Wincker P."/>
            <person name="Andrew M."/>
            <person name="Anthouard V."/>
            <person name="Beever R.E."/>
            <person name="Beffa R."/>
            <person name="Benoit I."/>
            <person name="Bouzid O."/>
            <person name="Brault B."/>
            <person name="Chen Z."/>
            <person name="Choquer M."/>
            <person name="Collemare J."/>
            <person name="Cotton P."/>
            <person name="Danchin E.G."/>
            <person name="Da Silva C."/>
            <person name="Gautier A."/>
            <person name="Giraud C."/>
            <person name="Giraud T."/>
            <person name="Gonzalez C."/>
            <person name="Grossetete S."/>
            <person name="Guldener U."/>
            <person name="Henrissat B."/>
            <person name="Howlett B.J."/>
            <person name="Kodira C."/>
            <person name="Kretschmer M."/>
            <person name="Lappartient A."/>
            <person name="Leroch M."/>
            <person name="Levis C."/>
            <person name="Mauceli E."/>
            <person name="Neuveglise C."/>
            <person name="Oeser B."/>
            <person name="Pearson M."/>
            <person name="Poulain J."/>
            <person name="Poussereau N."/>
            <person name="Quesneville H."/>
            <person name="Rascle C."/>
            <person name="Schumacher J."/>
            <person name="Segurens B."/>
            <person name="Sexton A."/>
            <person name="Silva E."/>
            <person name="Sirven C."/>
            <person name="Soanes D.M."/>
            <person name="Talbot N.J."/>
            <person name="Templeton M."/>
            <person name="Yandava C."/>
            <person name="Yarden O."/>
            <person name="Zeng Q."/>
            <person name="Rollins J.A."/>
            <person name="Lebrun M.H."/>
            <person name="Dickman M."/>
        </authorList>
    </citation>
    <scope>NUCLEOTIDE SEQUENCE [LARGE SCALE GENOMIC DNA]</scope>
    <source>
        <strain evidence="2">T4</strain>
    </source>
</reference>
<gene>
    <name evidence="1" type="ORF">BofuT4_uP116250.1</name>
</gene>
<dbReference type="AlphaFoldDB" id="G2Y0B0"/>
<proteinExistence type="predicted"/>
<dbReference type="HOGENOM" id="CLU_2903928_0_0_1"/>
<protein>
    <submittedName>
        <fullName evidence="1">Uncharacterized protein</fullName>
    </submittedName>
</protein>
<name>G2Y0B0_BOTF4</name>
<dbReference type="InParanoid" id="G2Y0B0"/>
<evidence type="ECO:0000313" key="1">
    <source>
        <dbReference type="EMBL" id="CCD46075.1"/>
    </source>
</evidence>
<accession>G2Y0B0</accession>